<dbReference type="GO" id="GO:0016301">
    <property type="term" value="F:kinase activity"/>
    <property type="evidence" value="ECO:0007669"/>
    <property type="project" value="UniProtKB-KW"/>
</dbReference>
<gene>
    <name evidence="8" type="ORF">HMPREF1316_1024</name>
</gene>
<dbReference type="PANTHER" id="PTHR45008:SF1">
    <property type="entry name" value="PTS SYSTEM GLUCOSE-SPECIFIC EIIA COMPONENT"/>
    <property type="match status" value="1"/>
</dbReference>
<dbReference type="InterPro" id="IPR050890">
    <property type="entry name" value="PTS_EIIA_component"/>
</dbReference>
<evidence type="ECO:0000256" key="4">
    <source>
        <dbReference type="ARBA" id="ARBA00022679"/>
    </source>
</evidence>
<keyword evidence="6" id="KW-0418">Kinase</keyword>
<dbReference type="Pfam" id="PF00358">
    <property type="entry name" value="PTS_EIIA_1"/>
    <property type="match status" value="1"/>
</dbReference>
<accession>U2UV58</accession>
<dbReference type="Proteomes" id="UP000016638">
    <property type="component" value="Unassembled WGS sequence"/>
</dbReference>
<dbReference type="RefSeq" id="WP_021726756.1">
    <property type="nucleotide sequence ID" value="NZ_AWEZ01000061.1"/>
</dbReference>
<keyword evidence="2" id="KW-0813">Transport</keyword>
<evidence type="ECO:0000256" key="1">
    <source>
        <dbReference type="ARBA" id="ARBA00004496"/>
    </source>
</evidence>
<dbReference type="GO" id="GO:0005737">
    <property type="term" value="C:cytoplasm"/>
    <property type="evidence" value="ECO:0007669"/>
    <property type="project" value="UniProtKB-SubCell"/>
</dbReference>
<dbReference type="InterPro" id="IPR011055">
    <property type="entry name" value="Dup_hybrid_motif"/>
</dbReference>
<evidence type="ECO:0000256" key="3">
    <source>
        <dbReference type="ARBA" id="ARBA00022597"/>
    </source>
</evidence>
<feature type="domain" description="PTS EIIA type-1" evidence="7">
    <location>
        <begin position="43"/>
        <end position="148"/>
    </location>
</feature>
<evidence type="ECO:0000313" key="9">
    <source>
        <dbReference type="Proteomes" id="UP000016638"/>
    </source>
</evidence>
<protein>
    <submittedName>
        <fullName evidence="8">Phosphoenolpyruvate-dependent sugar PTS family porter, EIIA 1</fullName>
    </submittedName>
</protein>
<dbReference type="PROSITE" id="PS00371">
    <property type="entry name" value="PTS_EIIA_TYPE_1_HIS"/>
    <property type="match status" value="1"/>
</dbReference>
<evidence type="ECO:0000313" key="8">
    <source>
        <dbReference type="EMBL" id="ERL07017.1"/>
    </source>
</evidence>
<keyword evidence="5" id="KW-0598">Phosphotransferase system</keyword>
<evidence type="ECO:0000256" key="2">
    <source>
        <dbReference type="ARBA" id="ARBA00022448"/>
    </source>
</evidence>
<proteinExistence type="predicted"/>
<dbReference type="PATRIC" id="fig|1125712.3.peg.1867"/>
<comment type="subcellular location">
    <subcellularLocation>
        <location evidence="1">Cytoplasm</location>
    </subcellularLocation>
</comment>
<dbReference type="GO" id="GO:0009401">
    <property type="term" value="P:phosphoenolpyruvate-dependent sugar phosphotransferase system"/>
    <property type="evidence" value="ECO:0007669"/>
    <property type="project" value="UniProtKB-KW"/>
</dbReference>
<comment type="caution">
    <text evidence="8">The sequence shown here is derived from an EMBL/GenBank/DDBJ whole genome shotgun (WGS) entry which is preliminary data.</text>
</comment>
<evidence type="ECO:0000256" key="5">
    <source>
        <dbReference type="ARBA" id="ARBA00022683"/>
    </source>
</evidence>
<dbReference type="eggNOG" id="COG2190">
    <property type="taxonomic scope" value="Bacteria"/>
</dbReference>
<name>U2UV58_9ACTN</name>
<dbReference type="PROSITE" id="PS51093">
    <property type="entry name" value="PTS_EIIA_TYPE_1"/>
    <property type="match status" value="1"/>
</dbReference>
<sequence>MGFFDRFRKAGPTRPEALGVTARAGQVLAPVTGRVIKLEDVSDEVFSCGAMGRGCGIEPTDETVYAPVSGTLTAAGAPNFHAIGITGDAGAEVLIHVGVDTVEMHGDGFTVFAEQGAHVSAGEPLLSFSKQRIAAAGHDTVVIMALTNTDDLASVDLAHEGDVDAGDVVVTFAT</sequence>
<dbReference type="Gene3D" id="2.70.70.10">
    <property type="entry name" value="Glucose Permease (Domain IIA)"/>
    <property type="match status" value="1"/>
</dbReference>
<organism evidence="8 9">
    <name type="scientific">Olsenella profusa F0195</name>
    <dbReference type="NCBI Taxonomy" id="1125712"/>
    <lineage>
        <taxon>Bacteria</taxon>
        <taxon>Bacillati</taxon>
        <taxon>Actinomycetota</taxon>
        <taxon>Coriobacteriia</taxon>
        <taxon>Coriobacteriales</taxon>
        <taxon>Atopobiaceae</taxon>
        <taxon>Olsenella</taxon>
    </lineage>
</organism>
<keyword evidence="9" id="KW-1185">Reference proteome</keyword>
<evidence type="ECO:0000256" key="6">
    <source>
        <dbReference type="ARBA" id="ARBA00022777"/>
    </source>
</evidence>
<evidence type="ECO:0000259" key="7">
    <source>
        <dbReference type="PROSITE" id="PS51093"/>
    </source>
</evidence>
<reference evidence="8 9" key="1">
    <citation type="submission" date="2013-08" db="EMBL/GenBank/DDBJ databases">
        <authorList>
            <person name="Durkin A.S."/>
            <person name="Haft D.R."/>
            <person name="McCorrison J."/>
            <person name="Torralba M."/>
            <person name="Gillis M."/>
            <person name="Haft D.H."/>
            <person name="Methe B."/>
            <person name="Sutton G."/>
            <person name="Nelson K.E."/>
        </authorList>
    </citation>
    <scope>NUCLEOTIDE SEQUENCE [LARGE SCALE GENOMIC DNA]</scope>
    <source>
        <strain evidence="8 9">F0195</strain>
    </source>
</reference>
<dbReference type="AlphaFoldDB" id="U2UV58"/>
<dbReference type="SUPFAM" id="SSF51261">
    <property type="entry name" value="Duplicated hybrid motif"/>
    <property type="match status" value="1"/>
</dbReference>
<keyword evidence="8" id="KW-0670">Pyruvate</keyword>
<dbReference type="STRING" id="1125712.HMPREF1316_1024"/>
<keyword evidence="3" id="KW-0762">Sugar transport</keyword>
<keyword evidence="4" id="KW-0808">Transferase</keyword>
<dbReference type="PANTHER" id="PTHR45008">
    <property type="entry name" value="PTS SYSTEM GLUCOSE-SPECIFIC EIIA COMPONENT"/>
    <property type="match status" value="1"/>
</dbReference>
<dbReference type="InterPro" id="IPR001127">
    <property type="entry name" value="PTS_EIIA_1_perm"/>
</dbReference>
<dbReference type="OrthoDB" id="9797715at2"/>
<dbReference type="EMBL" id="AWEZ01000061">
    <property type="protein sequence ID" value="ERL07017.1"/>
    <property type="molecule type" value="Genomic_DNA"/>
</dbReference>
<dbReference type="NCBIfam" id="TIGR00830">
    <property type="entry name" value="PTBA"/>
    <property type="match status" value="1"/>
</dbReference>